<evidence type="ECO:0000313" key="2">
    <source>
        <dbReference type="Proteomes" id="UP000002770"/>
    </source>
</evidence>
<dbReference type="InParanoid" id="G9EP52"/>
<proteinExistence type="predicted"/>
<keyword evidence="2" id="KW-1185">Reference proteome</keyword>
<evidence type="ECO:0000313" key="1">
    <source>
        <dbReference type="EMBL" id="EHL30887.1"/>
    </source>
</evidence>
<gene>
    <name evidence="1" type="ORF">LDG_7033</name>
</gene>
<protein>
    <submittedName>
        <fullName evidence="1">Uncharacterized protein</fullName>
    </submittedName>
</protein>
<organism evidence="1 2">
    <name type="scientific">Legionella drancourtii LLAP12</name>
    <dbReference type="NCBI Taxonomy" id="658187"/>
    <lineage>
        <taxon>Bacteria</taxon>
        <taxon>Pseudomonadati</taxon>
        <taxon>Pseudomonadota</taxon>
        <taxon>Gammaproteobacteria</taxon>
        <taxon>Legionellales</taxon>
        <taxon>Legionellaceae</taxon>
        <taxon>Legionella</taxon>
    </lineage>
</organism>
<dbReference type="STRING" id="658187.LDG_7033"/>
<dbReference type="AlphaFoldDB" id="G9EP52"/>
<reference evidence="1 2" key="1">
    <citation type="journal article" date="2011" name="BMC Genomics">
        <title>Insight into cross-talk between intra-amoebal pathogens.</title>
        <authorList>
            <person name="Gimenez G."/>
            <person name="Bertelli C."/>
            <person name="Moliner C."/>
            <person name="Robert C."/>
            <person name="Raoult D."/>
            <person name="Fournier P.E."/>
            <person name="Greub G."/>
        </authorList>
    </citation>
    <scope>NUCLEOTIDE SEQUENCE [LARGE SCALE GENOMIC DNA]</scope>
    <source>
        <strain evidence="1 2">LLAP12</strain>
    </source>
</reference>
<accession>G9EP52</accession>
<name>G9EP52_9GAMM</name>
<dbReference type="RefSeq" id="WP_006870957.1">
    <property type="nucleotide sequence ID" value="NZ_JH413822.1"/>
</dbReference>
<dbReference type="Proteomes" id="UP000002770">
    <property type="component" value="Unassembled WGS sequence"/>
</dbReference>
<dbReference type="EMBL" id="JH413822">
    <property type="protein sequence ID" value="EHL30887.1"/>
    <property type="molecule type" value="Genomic_DNA"/>
</dbReference>
<sequence>MGNFFQPSKKSIQNKSNLLPEKISTLKSELKIISLKLNQLPHIDELLVMGFNADVHEHTLKQDLFSATTEQKQQKKQKNKKAYRELPVVREACEKLFYDIEPAFQSLLKLVVNKTELKEASTVRKAKIRTGNLKQEIERNAPDEKLFKISQDIEMAYKKISEISLFFISRDTTRAINRGDYNSAFQDSFDQILQSSKPEINNVSVHKIMHKLIELRQEIINHYFVSYYKSLRPDLLESAYTDSDAENFRNL</sequence>
<dbReference type="HOGENOM" id="CLU_1106075_0_0_6"/>